<dbReference type="InterPro" id="IPR016024">
    <property type="entry name" value="ARM-type_fold"/>
</dbReference>
<feature type="domain" description="MIF4G" evidence="3">
    <location>
        <begin position="104"/>
        <end position="300"/>
    </location>
</feature>
<dbReference type="GO" id="GO:0003723">
    <property type="term" value="F:RNA binding"/>
    <property type="evidence" value="ECO:0007669"/>
    <property type="project" value="InterPro"/>
</dbReference>
<dbReference type="FunFam" id="1.25.40.180:FF:000014">
    <property type="entry name" value="Putative regulator of nonsense transcripts 2"/>
    <property type="match status" value="1"/>
</dbReference>
<feature type="region of interest" description="Disordered" evidence="2">
    <location>
        <begin position="1"/>
        <end position="49"/>
    </location>
</feature>
<evidence type="ECO:0000259" key="3">
    <source>
        <dbReference type="SMART" id="SM00543"/>
    </source>
</evidence>
<sequence>MLANDSATTDSEVSTPPSSRKDLADGVAEGDNDNDIDTGDTDANADEDVDAAAAIALEAEEREELQQFISELREKIESKRQLRLQNSTIELPGEEYFAKLDSNLKKNTAFVKKLKLFTATQLDGLLREISALNLSKYISEICAALVEAKLKMTDVPAVVTLASRLHCTYADFDVHFLEAWQKALNIKATEKIGNPSKLRVDLRLFAELVSSGVIQMKPGLAQLGVVLVHLIALDKDDHSNFSIILSFCRHCGEEYAGLVPQKMQQLATKYGVEVPKSDFLTADKQLNLRTMLKGYFKALCKHVLAEQAELMNMTKNIRRTMECKGEISTEKREKCELMQAGFDKLLASAQSLSELLGEPLPELAKESEGCNPGTVIDNMLDSASFGVLDPWGDEETRAFYTDLPDLRQFLPNFSAPKVDLETLEEPSELTEEAIDANLDAEMDLDDPPSTTSDTTPENPIEEQPTTPVAAAEDLKPQKMGNALMELGRQQQQQSQLNQNPIQIQNQMRQQFDGFLVNLFNCVNKELIDSAAIEFLLNFNTKHQRKKLTRTIFSVQRTRLDILPYLSRFVAIVHMCNTDVATDLAELLRKEFKWHIHKKNQLNIETKLKIVRFIGELVKFGLFKKFDALGCLKMLLRDFQHHQIEMACAFVEVTGVYLYNCRDARLLMNVFLDQMLRLKTATAMDSHRLAGSGDKLLCH</sequence>
<proteinExistence type="evidence at transcript level"/>
<dbReference type="InterPro" id="IPR003890">
    <property type="entry name" value="MIF4G-like_typ-3"/>
</dbReference>
<feature type="compositionally biased region" description="Acidic residues" evidence="2">
    <location>
        <begin position="28"/>
        <end position="49"/>
    </location>
</feature>
<feature type="coiled-coil region" evidence="1">
    <location>
        <begin position="55"/>
        <end position="82"/>
    </location>
</feature>
<organism evidence="4">
    <name type="scientific">Drosophila melanogaster</name>
    <name type="common">Fruit fly</name>
    <dbReference type="NCBI Taxonomy" id="7227"/>
    <lineage>
        <taxon>Eukaryota</taxon>
        <taxon>Metazoa</taxon>
        <taxon>Ecdysozoa</taxon>
        <taxon>Arthropoda</taxon>
        <taxon>Hexapoda</taxon>
        <taxon>Insecta</taxon>
        <taxon>Pterygota</taxon>
        <taxon>Neoptera</taxon>
        <taxon>Endopterygota</taxon>
        <taxon>Diptera</taxon>
        <taxon>Brachycera</taxon>
        <taxon>Muscomorpha</taxon>
        <taxon>Ephydroidea</taxon>
        <taxon>Drosophilidae</taxon>
        <taxon>Drosophila</taxon>
        <taxon>Sophophora</taxon>
    </lineage>
</organism>
<reference evidence="4" key="1">
    <citation type="submission" date="2003-08" db="EMBL/GenBank/DDBJ databases">
        <authorList>
            <person name="Stapleton M."/>
            <person name="Brokstein P."/>
            <person name="Hong L."/>
            <person name="Agbayani A."/>
            <person name="Carlson J."/>
            <person name="Champe M."/>
            <person name="Chavez C."/>
            <person name="Dorsett V."/>
            <person name="Dresnek D."/>
            <person name="Farfan D."/>
            <person name="Frise E."/>
            <person name="George R."/>
            <person name="Gonzalez M."/>
            <person name="Guarin H."/>
            <person name="Kronmiller B."/>
            <person name="Li P."/>
            <person name="Liao G."/>
            <person name="Miranda A."/>
            <person name="Mungall C.J."/>
            <person name="Nunoo J."/>
            <person name="Pacleb J."/>
            <person name="Paragas V."/>
            <person name="Park S."/>
            <person name="Patel S."/>
            <person name="Phouanenavong S."/>
            <person name="Wan K."/>
            <person name="Yu C."/>
            <person name="Lewis S.E."/>
            <person name="Rubin G.M."/>
            <person name="Celniker S."/>
        </authorList>
    </citation>
    <scope>NUCLEOTIDE SEQUENCE</scope>
</reference>
<dbReference type="AGR" id="FB:FBgn0029992"/>
<dbReference type="GO" id="GO:0050808">
    <property type="term" value="P:synapse organization"/>
    <property type="evidence" value="ECO:0000314"/>
    <property type="project" value="FlyBase"/>
</dbReference>
<keyword evidence="1" id="KW-0175">Coiled coil</keyword>
<evidence type="ECO:0000313" key="4">
    <source>
        <dbReference type="EMBL" id="AAQ22407.1"/>
    </source>
</evidence>
<dbReference type="EMBL" id="BT009938">
    <property type="protein sequence ID" value="AAQ22407.1"/>
    <property type="molecule type" value="mRNA"/>
</dbReference>
<dbReference type="PANTHER" id="PTHR12839">
    <property type="entry name" value="NONSENSE-MEDIATED MRNA DECAY PROTEIN 2 UP-FRAMESHIFT SUPPRESSOR 2"/>
    <property type="match status" value="1"/>
</dbReference>
<feature type="region of interest" description="Disordered" evidence="2">
    <location>
        <begin position="438"/>
        <end position="467"/>
    </location>
</feature>
<feature type="compositionally biased region" description="Polar residues" evidence="2">
    <location>
        <begin position="1"/>
        <end position="18"/>
    </location>
</feature>
<dbReference type="Pfam" id="PF02854">
    <property type="entry name" value="MIF4G"/>
    <property type="match status" value="2"/>
</dbReference>
<feature type="domain" description="MIF4G" evidence="3">
    <location>
        <begin position="512"/>
        <end position="689"/>
    </location>
</feature>
<dbReference type="PeptideAtlas" id="Q7YU82"/>
<dbReference type="GO" id="GO:0000184">
    <property type="term" value="P:nuclear-transcribed mRNA catabolic process, nonsense-mediated decay"/>
    <property type="evidence" value="ECO:0000314"/>
    <property type="project" value="FlyBase"/>
</dbReference>
<dbReference type="SMART" id="SM00543">
    <property type="entry name" value="MIF4G"/>
    <property type="match status" value="2"/>
</dbReference>
<dbReference type="SUPFAM" id="SSF48371">
    <property type="entry name" value="ARM repeat"/>
    <property type="match status" value="2"/>
</dbReference>
<dbReference type="InterPro" id="IPR039762">
    <property type="entry name" value="Nmd2/UPF2"/>
</dbReference>
<evidence type="ECO:0000256" key="1">
    <source>
        <dbReference type="SAM" id="Coils"/>
    </source>
</evidence>
<gene>
    <name evidence="5" type="primary">Upf2</name>
    <name evidence="4 5" type="ORF">CG2253</name>
</gene>
<protein>
    <submittedName>
        <fullName evidence="4">SD07232p</fullName>
    </submittedName>
</protein>
<dbReference type="Gene3D" id="1.25.40.180">
    <property type="match status" value="2"/>
</dbReference>
<dbReference type="FunFam" id="1.25.40.180:FF:000092">
    <property type="entry name" value="SD07232p"/>
    <property type="match status" value="1"/>
</dbReference>
<dbReference type="PANTHER" id="PTHR12839:SF7">
    <property type="entry name" value="REGULATOR OF NONSENSE TRANSCRIPTS 2"/>
    <property type="match status" value="1"/>
</dbReference>
<accession>Q7YU82</accession>
<dbReference type="HOGENOM" id="CLU_002633_2_0_1"/>
<dbReference type="GO" id="GO:0045202">
    <property type="term" value="C:synapse"/>
    <property type="evidence" value="ECO:0007669"/>
    <property type="project" value="GOC"/>
</dbReference>
<dbReference type="GO" id="GO:0007274">
    <property type="term" value="P:neuromuscular synaptic transmission"/>
    <property type="evidence" value="ECO:0000314"/>
    <property type="project" value="FlyBase"/>
</dbReference>
<dbReference type="ExpressionAtlas" id="Q7YU82">
    <property type="expression patterns" value="baseline and differential"/>
</dbReference>
<dbReference type="VEuPathDB" id="VectorBase:FBgn0029992"/>
<name>Q7YU82_DROME</name>
<dbReference type="AlphaFoldDB" id="Q7YU82"/>
<dbReference type="FlyBase" id="FBgn0029992">
    <property type="gene designation" value="Upf2"/>
</dbReference>
<evidence type="ECO:0000256" key="2">
    <source>
        <dbReference type="SAM" id="MobiDB-lite"/>
    </source>
</evidence>
<dbReference type="OrthoDB" id="27832at2759"/>
<evidence type="ECO:0000313" key="5">
    <source>
        <dbReference type="FlyBase" id="FBgn0029992"/>
    </source>
</evidence>
<feature type="compositionally biased region" description="Low complexity" evidence="2">
    <location>
        <begin position="447"/>
        <end position="456"/>
    </location>
</feature>